<evidence type="ECO:0000313" key="1">
    <source>
        <dbReference type="EMBL" id="PIA52980.1"/>
    </source>
</evidence>
<gene>
    <name evidence="1" type="ORF">AQUCO_01000683v1</name>
</gene>
<reference evidence="1 2" key="1">
    <citation type="submission" date="2017-09" db="EMBL/GenBank/DDBJ databases">
        <title>WGS assembly of Aquilegia coerulea Goldsmith.</title>
        <authorList>
            <person name="Hodges S."/>
            <person name="Kramer E."/>
            <person name="Nordborg M."/>
            <person name="Tomkins J."/>
            <person name="Borevitz J."/>
            <person name="Derieg N."/>
            <person name="Yan J."/>
            <person name="Mihaltcheva S."/>
            <person name="Hayes R.D."/>
            <person name="Rokhsar D."/>
        </authorList>
    </citation>
    <scope>NUCLEOTIDE SEQUENCE [LARGE SCALE GENOMIC DNA]</scope>
    <source>
        <strain evidence="2">cv. Goldsmith</strain>
    </source>
</reference>
<proteinExistence type="predicted"/>
<dbReference type="InParanoid" id="A0A2G5EBA1"/>
<accession>A0A2G5EBA1</accession>
<organism evidence="1 2">
    <name type="scientific">Aquilegia coerulea</name>
    <name type="common">Rocky mountain columbine</name>
    <dbReference type="NCBI Taxonomy" id="218851"/>
    <lineage>
        <taxon>Eukaryota</taxon>
        <taxon>Viridiplantae</taxon>
        <taxon>Streptophyta</taxon>
        <taxon>Embryophyta</taxon>
        <taxon>Tracheophyta</taxon>
        <taxon>Spermatophyta</taxon>
        <taxon>Magnoliopsida</taxon>
        <taxon>Ranunculales</taxon>
        <taxon>Ranunculaceae</taxon>
        <taxon>Thalictroideae</taxon>
        <taxon>Aquilegia</taxon>
    </lineage>
</organism>
<name>A0A2G5EBA1_AQUCA</name>
<dbReference type="Proteomes" id="UP000230069">
    <property type="component" value="Unassembled WGS sequence"/>
</dbReference>
<protein>
    <submittedName>
        <fullName evidence="1">Uncharacterized protein</fullName>
    </submittedName>
</protein>
<keyword evidence="2" id="KW-1185">Reference proteome</keyword>
<dbReference type="AlphaFoldDB" id="A0A2G5EBA1"/>
<evidence type="ECO:0000313" key="2">
    <source>
        <dbReference type="Proteomes" id="UP000230069"/>
    </source>
</evidence>
<sequence>MQKLQICLMLDAIHITIPINNNSYQRDNKVYQETTVTGAYPSNQTHCHKENIYIYHRRKSFKYTLN</sequence>
<dbReference type="EMBL" id="KZ305027">
    <property type="protein sequence ID" value="PIA52980.1"/>
    <property type="molecule type" value="Genomic_DNA"/>
</dbReference>